<organism evidence="1 2">
    <name type="scientific">Lineolata rhizophorae</name>
    <dbReference type="NCBI Taxonomy" id="578093"/>
    <lineage>
        <taxon>Eukaryota</taxon>
        <taxon>Fungi</taxon>
        <taxon>Dikarya</taxon>
        <taxon>Ascomycota</taxon>
        <taxon>Pezizomycotina</taxon>
        <taxon>Dothideomycetes</taxon>
        <taxon>Dothideomycetes incertae sedis</taxon>
        <taxon>Lineolatales</taxon>
        <taxon>Lineolataceae</taxon>
        <taxon>Lineolata</taxon>
    </lineage>
</organism>
<name>A0A6A6NR99_9PEZI</name>
<keyword evidence="2" id="KW-1185">Reference proteome</keyword>
<reference evidence="1" key="1">
    <citation type="journal article" date="2020" name="Stud. Mycol.">
        <title>101 Dothideomycetes genomes: a test case for predicting lifestyles and emergence of pathogens.</title>
        <authorList>
            <person name="Haridas S."/>
            <person name="Albert R."/>
            <person name="Binder M."/>
            <person name="Bloem J."/>
            <person name="Labutti K."/>
            <person name="Salamov A."/>
            <person name="Andreopoulos B."/>
            <person name="Baker S."/>
            <person name="Barry K."/>
            <person name="Bills G."/>
            <person name="Bluhm B."/>
            <person name="Cannon C."/>
            <person name="Castanera R."/>
            <person name="Culley D."/>
            <person name="Daum C."/>
            <person name="Ezra D."/>
            <person name="Gonzalez J."/>
            <person name="Henrissat B."/>
            <person name="Kuo A."/>
            <person name="Liang C."/>
            <person name="Lipzen A."/>
            <person name="Lutzoni F."/>
            <person name="Magnuson J."/>
            <person name="Mondo S."/>
            <person name="Nolan M."/>
            <person name="Ohm R."/>
            <person name="Pangilinan J."/>
            <person name="Park H.-J."/>
            <person name="Ramirez L."/>
            <person name="Alfaro M."/>
            <person name="Sun H."/>
            <person name="Tritt A."/>
            <person name="Yoshinaga Y."/>
            <person name="Zwiers L.-H."/>
            <person name="Turgeon B."/>
            <person name="Goodwin S."/>
            <person name="Spatafora J."/>
            <person name="Crous P."/>
            <person name="Grigoriev I."/>
        </authorList>
    </citation>
    <scope>NUCLEOTIDE SEQUENCE</scope>
    <source>
        <strain evidence="1">ATCC 16933</strain>
    </source>
</reference>
<proteinExistence type="predicted"/>
<accession>A0A6A6NR99</accession>
<protein>
    <submittedName>
        <fullName evidence="1">Uncharacterized protein</fullName>
    </submittedName>
</protein>
<sequence>MIKENAIIRYENQIRYDEYKARHTALENIRRLIEMTLQVHHQPIITRERSVHDILRALYKRFAPTEEDRRSELQQQYDILR</sequence>
<dbReference type="EMBL" id="MU001692">
    <property type="protein sequence ID" value="KAF2454261.1"/>
    <property type="molecule type" value="Genomic_DNA"/>
</dbReference>
<evidence type="ECO:0000313" key="2">
    <source>
        <dbReference type="Proteomes" id="UP000799766"/>
    </source>
</evidence>
<dbReference type="Proteomes" id="UP000799766">
    <property type="component" value="Unassembled WGS sequence"/>
</dbReference>
<dbReference type="AlphaFoldDB" id="A0A6A6NR99"/>
<evidence type="ECO:0000313" key="1">
    <source>
        <dbReference type="EMBL" id="KAF2454261.1"/>
    </source>
</evidence>
<gene>
    <name evidence="1" type="ORF">BDY21DRAFT_353459</name>
</gene>
<dbReference type="OrthoDB" id="4906364at2759"/>